<dbReference type="SMART" id="SM00848">
    <property type="entry name" value="Inhibitor_I29"/>
    <property type="match status" value="1"/>
</dbReference>
<evidence type="ECO:0000256" key="1">
    <source>
        <dbReference type="SAM" id="SignalP"/>
    </source>
</evidence>
<keyword evidence="1" id="KW-0732">Signal</keyword>
<gene>
    <name evidence="3" type="primary">CTSH</name>
    <name evidence="3" type="ORF">AMEX_G12452</name>
</gene>
<dbReference type="SUPFAM" id="SSF54001">
    <property type="entry name" value="Cysteine proteinases"/>
    <property type="match status" value="1"/>
</dbReference>
<reference evidence="3 4" key="1">
    <citation type="submission" date="2021-07" db="EMBL/GenBank/DDBJ databases">
        <authorList>
            <person name="Imarazene B."/>
            <person name="Zahm M."/>
            <person name="Klopp C."/>
            <person name="Cabau C."/>
            <person name="Beille S."/>
            <person name="Jouanno E."/>
            <person name="Castinel A."/>
            <person name="Lluch J."/>
            <person name="Gil L."/>
            <person name="Kuchtly C."/>
            <person name="Lopez Roques C."/>
            <person name="Donnadieu C."/>
            <person name="Parrinello H."/>
            <person name="Journot L."/>
            <person name="Du K."/>
            <person name="Schartl M."/>
            <person name="Retaux S."/>
            <person name="Guiguen Y."/>
        </authorList>
    </citation>
    <scope>NUCLEOTIDE SEQUENCE [LARGE SCALE GENOMIC DNA]</scope>
    <source>
        <strain evidence="3">Pach_M1</strain>
        <tissue evidence="3">Testis</tissue>
    </source>
</reference>
<feature type="domain" description="Cathepsin propeptide inhibitor" evidence="2">
    <location>
        <begin position="33"/>
        <end position="87"/>
    </location>
</feature>
<name>A0A8T2LVG1_ASTMX</name>
<dbReference type="EMBL" id="JAICCE010000009">
    <property type="protein sequence ID" value="KAG9273336.1"/>
    <property type="molecule type" value="Genomic_DNA"/>
</dbReference>
<feature type="signal peptide" evidence="1">
    <location>
        <begin position="1"/>
        <end position="21"/>
    </location>
</feature>
<accession>A0A8T2LVG1</accession>
<evidence type="ECO:0000313" key="3">
    <source>
        <dbReference type="EMBL" id="KAG9273336.1"/>
    </source>
</evidence>
<dbReference type="AlphaFoldDB" id="A0A8T2LVG1"/>
<proteinExistence type="predicted"/>
<protein>
    <submittedName>
        <fullName evidence="3">Pro-cathepsin H-like isoform X1</fullName>
    </submittedName>
</protein>
<dbReference type="InterPro" id="IPR013201">
    <property type="entry name" value="Prot_inhib_I29"/>
</dbReference>
<evidence type="ECO:0000313" key="4">
    <source>
        <dbReference type="Proteomes" id="UP000752171"/>
    </source>
</evidence>
<dbReference type="InterPro" id="IPR038765">
    <property type="entry name" value="Papain-like_cys_pep_sf"/>
</dbReference>
<comment type="caution">
    <text evidence="3">The sequence shown here is derived from an EMBL/GenBank/DDBJ whole genome shotgun (WGS) entry which is preliminary data.</text>
</comment>
<dbReference type="Gene3D" id="1.10.287.2250">
    <property type="match status" value="1"/>
</dbReference>
<evidence type="ECO:0000259" key="2">
    <source>
        <dbReference type="SMART" id="SM00848"/>
    </source>
</evidence>
<sequence length="98" mass="11342">MKTAALITATACLAVLYCVCASPILTEEVSVMFKSCSQHNKKYSPDEYYQRLQIFTENKRRIDHHNAGSHTFRMGLNQFSDMTFAEFKKHYLMKQTPV</sequence>
<dbReference type="Proteomes" id="UP000752171">
    <property type="component" value="Unassembled WGS sequence"/>
</dbReference>
<dbReference type="Pfam" id="PF08246">
    <property type="entry name" value="Inhibitor_I29"/>
    <property type="match status" value="1"/>
</dbReference>
<organism evidence="3 4">
    <name type="scientific">Astyanax mexicanus</name>
    <name type="common">Blind cave fish</name>
    <name type="synonym">Astyanax fasciatus mexicanus</name>
    <dbReference type="NCBI Taxonomy" id="7994"/>
    <lineage>
        <taxon>Eukaryota</taxon>
        <taxon>Metazoa</taxon>
        <taxon>Chordata</taxon>
        <taxon>Craniata</taxon>
        <taxon>Vertebrata</taxon>
        <taxon>Euteleostomi</taxon>
        <taxon>Actinopterygii</taxon>
        <taxon>Neopterygii</taxon>
        <taxon>Teleostei</taxon>
        <taxon>Ostariophysi</taxon>
        <taxon>Characiformes</taxon>
        <taxon>Characoidei</taxon>
        <taxon>Acestrorhamphidae</taxon>
        <taxon>Acestrorhamphinae</taxon>
        <taxon>Astyanax</taxon>
    </lineage>
</organism>
<feature type="chain" id="PRO_5035914174" evidence="1">
    <location>
        <begin position="22"/>
        <end position="98"/>
    </location>
</feature>
<dbReference type="OrthoDB" id="8442846at2759"/>